<name>A0A0N9N7J0_9ACTN</name>
<dbReference type="Proteomes" id="UP000063789">
    <property type="component" value="Chromosome"/>
</dbReference>
<dbReference type="InterPro" id="IPR001279">
    <property type="entry name" value="Metallo-B-lactamas"/>
</dbReference>
<dbReference type="STRING" id="1136941.ACH46_14290"/>
<reference evidence="3" key="1">
    <citation type="submission" date="2015-06" db="EMBL/GenBank/DDBJ databases">
        <title>Complete genome sequence and metabolic analysis of phthalate degradation pathway in Gordonia sp. QH-11.</title>
        <authorList>
            <person name="Jin D."/>
            <person name="Kong X."/>
            <person name="Bai Z."/>
        </authorList>
    </citation>
    <scope>NUCLEOTIDE SEQUENCE [LARGE SCALE GENOMIC DNA]</scope>
    <source>
        <strain evidence="3">QH-11</strain>
    </source>
</reference>
<dbReference type="Gene3D" id="3.60.15.10">
    <property type="entry name" value="Ribonuclease Z/Hydroxyacylglutathione hydrolase-like"/>
    <property type="match status" value="1"/>
</dbReference>
<dbReference type="InterPro" id="IPR036866">
    <property type="entry name" value="RibonucZ/Hydroxyglut_hydro"/>
</dbReference>
<dbReference type="PANTHER" id="PTHR42951">
    <property type="entry name" value="METALLO-BETA-LACTAMASE DOMAIN-CONTAINING"/>
    <property type="match status" value="1"/>
</dbReference>
<dbReference type="EMBL" id="CP011853">
    <property type="protein sequence ID" value="ALG86915.1"/>
    <property type="molecule type" value="Genomic_DNA"/>
</dbReference>
<dbReference type="InterPro" id="IPR050855">
    <property type="entry name" value="NDM-1-like"/>
</dbReference>
<dbReference type="KEGG" id="goq:ACH46_14290"/>
<sequence length="277" mass="30061">MGPNDGRVPFGNPLTVRAGNTVVLLDSGLEIEAPPADLLLLSHYHEDHTVDAVQRASSVAIHHRDAFALQSWADFRAAGGIPEGEWEADFREQFGWQPLPDVDRFDDDAVFDVGDGVRVRTVPLPGHTAGHCGFLIEPDGVFYIADVDLSTFGPMYSDVGSSLADIRATLAAVTEVEADVVASYHHKGPYFTRDEFLADLAAHAAALDAREGRLLDLLASGSQTVDELIGRGVIYRVETAPWYAEAAERAMIRMHLDELVDRGIAVGPDDGRYRLAG</sequence>
<dbReference type="SUPFAM" id="SSF56281">
    <property type="entry name" value="Metallo-hydrolase/oxidoreductase"/>
    <property type="match status" value="1"/>
</dbReference>
<dbReference type="AlphaFoldDB" id="A0A0N9N7J0"/>
<protein>
    <recommendedName>
        <fullName evidence="1">Metallo-beta-lactamase domain-containing protein</fullName>
    </recommendedName>
</protein>
<evidence type="ECO:0000313" key="3">
    <source>
        <dbReference type="Proteomes" id="UP000063789"/>
    </source>
</evidence>
<dbReference type="SMART" id="SM00849">
    <property type="entry name" value="Lactamase_B"/>
    <property type="match status" value="1"/>
</dbReference>
<accession>A0A0N9N7J0</accession>
<proteinExistence type="predicted"/>
<dbReference type="PANTHER" id="PTHR42951:SF4">
    <property type="entry name" value="ACYL-COENZYME A THIOESTERASE MBLAC2"/>
    <property type="match status" value="1"/>
</dbReference>
<evidence type="ECO:0000313" key="2">
    <source>
        <dbReference type="EMBL" id="ALG86915.1"/>
    </source>
</evidence>
<gene>
    <name evidence="2" type="ORF">ACH46_14290</name>
</gene>
<feature type="domain" description="Metallo-beta-lactamase" evidence="1">
    <location>
        <begin position="10"/>
        <end position="185"/>
    </location>
</feature>
<keyword evidence="3" id="KW-1185">Reference proteome</keyword>
<reference evidence="2 3" key="2">
    <citation type="journal article" date="2017" name="Int. J. Syst. Evol. Microbiol.">
        <title>Gordonia phthalatica sp. nov., a di-n-butyl phthalate-degrading bacterium isolated from activated sludge.</title>
        <authorList>
            <person name="Jin D."/>
            <person name="Kong X."/>
            <person name="Jia M."/>
            <person name="Yu X."/>
            <person name="Wang X."/>
            <person name="Zhuang X."/>
            <person name="Deng Y."/>
            <person name="Bai Z."/>
        </authorList>
    </citation>
    <scope>NUCLEOTIDE SEQUENCE [LARGE SCALE GENOMIC DNA]</scope>
    <source>
        <strain evidence="2 3">QH-11</strain>
    </source>
</reference>
<dbReference type="PATRIC" id="fig|1136941.3.peg.2918"/>
<organism evidence="2 3">
    <name type="scientific">Gordonia phthalatica</name>
    <dbReference type="NCBI Taxonomy" id="1136941"/>
    <lineage>
        <taxon>Bacteria</taxon>
        <taxon>Bacillati</taxon>
        <taxon>Actinomycetota</taxon>
        <taxon>Actinomycetes</taxon>
        <taxon>Mycobacteriales</taxon>
        <taxon>Gordoniaceae</taxon>
        <taxon>Gordonia</taxon>
    </lineage>
</organism>
<evidence type="ECO:0000259" key="1">
    <source>
        <dbReference type="SMART" id="SM00849"/>
    </source>
</evidence>